<dbReference type="AlphaFoldDB" id="A0A803R7G3"/>
<dbReference type="Gene3D" id="3.40.50.2000">
    <property type="entry name" value="Glycogen Phosphorylase B"/>
    <property type="match status" value="2"/>
</dbReference>
<dbReference type="PANTHER" id="PTHR11926">
    <property type="entry name" value="GLUCOSYL/GLUCURONOSYL TRANSFERASES"/>
    <property type="match status" value="1"/>
</dbReference>
<reference evidence="2" key="2">
    <citation type="submission" date="2021-03" db="UniProtKB">
        <authorList>
            <consortium name="EnsemblPlants"/>
        </authorList>
    </citation>
    <scope>IDENTIFICATION</scope>
</reference>
<comment type="similarity">
    <text evidence="1">Belongs to the UDP-glycosyltransferase family.</text>
</comment>
<dbReference type="PANTHER" id="PTHR11926:SF1534">
    <property type="entry name" value="GLYCOSYLTRANSFERASE"/>
    <property type="match status" value="1"/>
</dbReference>
<reference evidence="2" key="1">
    <citation type="submission" date="2018-11" db="EMBL/GenBank/DDBJ databases">
        <authorList>
            <person name="Grassa J C."/>
        </authorList>
    </citation>
    <scope>NUCLEOTIDE SEQUENCE [LARGE SCALE GENOMIC DNA]</scope>
</reference>
<evidence type="ECO:0000313" key="3">
    <source>
        <dbReference type="Proteomes" id="UP000596661"/>
    </source>
</evidence>
<sequence>MVAFPKWSDQRTNAKLIEEEWKIGVRVKPNEDEIVEGEEIKRCLETVMRKENNEMERNGKKWKDLAKKGVKEGGSSYKNLQSFVAEMNSIS</sequence>
<dbReference type="SUPFAM" id="SSF53756">
    <property type="entry name" value="UDP-Glycosyltransferase/glycogen phosphorylase"/>
    <property type="match status" value="1"/>
</dbReference>
<dbReference type="EnsemblPlants" id="novel_model_5994_5bd9a17a">
    <property type="protein sequence ID" value="cds.novel_model_5994_5bd9a17a"/>
    <property type="gene ID" value="novel_gene_3067_5bd9a17a"/>
</dbReference>
<dbReference type="OMA" id="CIWELME"/>
<proteinExistence type="inferred from homology"/>
<evidence type="ECO:0000256" key="1">
    <source>
        <dbReference type="ARBA" id="ARBA00009995"/>
    </source>
</evidence>
<organism evidence="2 3">
    <name type="scientific">Cannabis sativa</name>
    <name type="common">Hemp</name>
    <name type="synonym">Marijuana</name>
    <dbReference type="NCBI Taxonomy" id="3483"/>
    <lineage>
        <taxon>Eukaryota</taxon>
        <taxon>Viridiplantae</taxon>
        <taxon>Streptophyta</taxon>
        <taxon>Embryophyta</taxon>
        <taxon>Tracheophyta</taxon>
        <taxon>Spermatophyta</taxon>
        <taxon>Magnoliopsida</taxon>
        <taxon>eudicotyledons</taxon>
        <taxon>Gunneridae</taxon>
        <taxon>Pentapetalae</taxon>
        <taxon>rosids</taxon>
        <taxon>fabids</taxon>
        <taxon>Rosales</taxon>
        <taxon>Cannabaceae</taxon>
        <taxon>Cannabis</taxon>
    </lineage>
</organism>
<dbReference type="EMBL" id="UZAU01000626">
    <property type="status" value="NOT_ANNOTATED_CDS"/>
    <property type="molecule type" value="Genomic_DNA"/>
</dbReference>
<accession>A0A803R7G3</accession>
<evidence type="ECO:0000313" key="2">
    <source>
        <dbReference type="EnsemblPlants" id="cds.novel_model_5994_5bd9a17a"/>
    </source>
</evidence>
<dbReference type="Proteomes" id="UP000596661">
    <property type="component" value="Chromosome 7"/>
</dbReference>
<protein>
    <submittedName>
        <fullName evidence="2">Uncharacterized protein</fullName>
    </submittedName>
</protein>
<dbReference type="Gramene" id="novel_model_5994_5bd9a17a">
    <property type="protein sequence ID" value="cds.novel_model_5994_5bd9a17a"/>
    <property type="gene ID" value="novel_gene_3067_5bd9a17a"/>
</dbReference>
<keyword evidence="3" id="KW-1185">Reference proteome</keyword>
<dbReference type="GO" id="GO:0080043">
    <property type="term" value="F:quercetin 3-O-glucosyltransferase activity"/>
    <property type="evidence" value="ECO:0007669"/>
    <property type="project" value="TreeGrafter"/>
</dbReference>
<dbReference type="GO" id="GO:0080044">
    <property type="term" value="F:quercetin 7-O-glucosyltransferase activity"/>
    <property type="evidence" value="ECO:0007669"/>
    <property type="project" value="TreeGrafter"/>
</dbReference>
<name>A0A803R7G3_CANSA</name>